<dbReference type="InterPro" id="IPR016024">
    <property type="entry name" value="ARM-type_fold"/>
</dbReference>
<comment type="cofactor">
    <cofactor evidence="11">
        <name>Zn(2+)</name>
        <dbReference type="ChEBI" id="CHEBI:29105"/>
    </cofactor>
    <text evidence="11">Binds 1 zinc ion per subunit.</text>
</comment>
<evidence type="ECO:0000256" key="11">
    <source>
        <dbReference type="PIRSR" id="PIRSR634015-3"/>
    </source>
</evidence>
<keyword evidence="6" id="KW-0378">Hydrolase</keyword>
<gene>
    <name evidence="13" type="ORF">FIBSPDRAFT_815048</name>
</gene>
<dbReference type="InterPro" id="IPR034015">
    <property type="entry name" value="M1_LTA4H"/>
</dbReference>
<feature type="active site" description="Proton acceptor" evidence="9">
    <location>
        <position position="305"/>
    </location>
</feature>
<dbReference type="Gene3D" id="2.60.40.1730">
    <property type="entry name" value="tricorn interacting facor f3 domain"/>
    <property type="match status" value="1"/>
</dbReference>
<dbReference type="Proteomes" id="UP000076532">
    <property type="component" value="Unassembled WGS sequence"/>
</dbReference>
<evidence type="ECO:0000256" key="7">
    <source>
        <dbReference type="ARBA" id="ARBA00022833"/>
    </source>
</evidence>
<dbReference type="SUPFAM" id="SSF48371">
    <property type="entry name" value="ARM repeat"/>
    <property type="match status" value="1"/>
</dbReference>
<dbReference type="STRING" id="436010.A0A166T882"/>
<dbReference type="OrthoDB" id="79562at2759"/>
<dbReference type="GO" id="GO:0006508">
    <property type="term" value="P:proteolysis"/>
    <property type="evidence" value="ECO:0007669"/>
    <property type="project" value="UniProtKB-KW"/>
</dbReference>
<feature type="binding site" evidence="10">
    <location>
        <begin position="591"/>
        <end position="593"/>
    </location>
    <ligand>
        <name>a peptide</name>
        <dbReference type="ChEBI" id="CHEBI:60466"/>
    </ligand>
</feature>
<keyword evidence="3" id="KW-0963">Cytoplasm</keyword>
<dbReference type="EMBL" id="KV417494">
    <property type="protein sequence ID" value="KZP30323.1"/>
    <property type="molecule type" value="Genomic_DNA"/>
</dbReference>
<dbReference type="SUPFAM" id="SSF55486">
    <property type="entry name" value="Metalloproteases ('zincins'), catalytic domain"/>
    <property type="match status" value="1"/>
</dbReference>
<dbReference type="Gene3D" id="3.30.2010.30">
    <property type="match status" value="1"/>
</dbReference>
<dbReference type="PANTHER" id="PTHR45726:SF3">
    <property type="entry name" value="LEUKOTRIENE A-4 HYDROLASE"/>
    <property type="match status" value="1"/>
</dbReference>
<dbReference type="InterPro" id="IPR027268">
    <property type="entry name" value="Peptidase_M4/M1_CTD_sf"/>
</dbReference>
<dbReference type="Gene3D" id="1.25.40.320">
    <property type="entry name" value="Peptidase M1, leukotriene A4 hydrolase/aminopeptidase C-terminal domain"/>
    <property type="match status" value="1"/>
</dbReference>
<protein>
    <submittedName>
        <fullName evidence="13">Zincin</fullName>
    </submittedName>
</protein>
<keyword evidence="14" id="KW-1185">Reference proteome</keyword>
<dbReference type="PRINTS" id="PR00756">
    <property type="entry name" value="ALADIPTASE"/>
</dbReference>
<dbReference type="FunFam" id="2.60.40.1730:FF:000004">
    <property type="entry name" value="Leukotriene A(4) hydrolase"/>
    <property type="match status" value="1"/>
</dbReference>
<keyword evidence="8" id="KW-0482">Metalloprotease</keyword>
<evidence type="ECO:0000259" key="12">
    <source>
        <dbReference type="SMART" id="SM01263"/>
    </source>
</evidence>
<dbReference type="InterPro" id="IPR001930">
    <property type="entry name" value="Peptidase_M1"/>
</dbReference>
<feature type="binding site" evidence="11">
    <location>
        <position position="308"/>
    </location>
    <ligand>
        <name>Zn(2+)</name>
        <dbReference type="ChEBI" id="CHEBI:29105"/>
        <note>catalytic</note>
    </ligand>
</feature>
<dbReference type="InterPro" id="IPR015211">
    <property type="entry name" value="Peptidase_M1_C"/>
</dbReference>
<evidence type="ECO:0000256" key="1">
    <source>
        <dbReference type="ARBA" id="ARBA00004496"/>
    </source>
</evidence>
<evidence type="ECO:0000313" key="14">
    <source>
        <dbReference type="Proteomes" id="UP000076532"/>
    </source>
</evidence>
<evidence type="ECO:0000256" key="6">
    <source>
        <dbReference type="ARBA" id="ARBA00022801"/>
    </source>
</evidence>
<proteinExistence type="inferred from homology"/>
<feature type="binding site" evidence="10">
    <location>
        <begin position="275"/>
        <end position="280"/>
    </location>
    <ligand>
        <name>a peptide</name>
        <dbReference type="ChEBI" id="CHEBI:60466"/>
    </ligand>
</feature>
<reference evidence="13 14" key="1">
    <citation type="journal article" date="2016" name="Mol. Biol. Evol.">
        <title>Comparative Genomics of Early-Diverging Mushroom-Forming Fungi Provides Insights into the Origins of Lignocellulose Decay Capabilities.</title>
        <authorList>
            <person name="Nagy L.G."/>
            <person name="Riley R."/>
            <person name="Tritt A."/>
            <person name="Adam C."/>
            <person name="Daum C."/>
            <person name="Floudas D."/>
            <person name="Sun H."/>
            <person name="Yadav J.S."/>
            <person name="Pangilinan J."/>
            <person name="Larsson K.H."/>
            <person name="Matsuura K."/>
            <person name="Barry K."/>
            <person name="Labutti K."/>
            <person name="Kuo R."/>
            <person name="Ohm R.A."/>
            <person name="Bhattacharya S.S."/>
            <person name="Shirouzu T."/>
            <person name="Yoshinaga Y."/>
            <person name="Martin F.M."/>
            <person name="Grigoriev I.V."/>
            <person name="Hibbett D.S."/>
        </authorList>
    </citation>
    <scope>NUCLEOTIDE SEQUENCE [LARGE SCALE GENOMIC DNA]</scope>
    <source>
        <strain evidence="13 14">CBS 109695</strain>
    </source>
</reference>
<evidence type="ECO:0000256" key="10">
    <source>
        <dbReference type="PIRSR" id="PIRSR634015-2"/>
    </source>
</evidence>
<sequence length="635" mass="70400">MSDPTTQSNYLQIPSQSLHLEWNIDFEKNHISGSITHNLIVQEGNVSELIFDTSGLEIEAAKVNGKSVSYELKPPLAVVGAALHIPLPADLKQGSKIVAEISYKTTTNSTALQWIGKEQTQGKALPYLFSQCQPIYARTLAPLQDTPSVKTTYSANVSCVLPVLMSAIRQEPPSEGPAHGGKVIGQDFVTYSYIQPVPIPSYLIAIACGNVRYRAFPKVEGKSWTSGVWAEPEMIEACYWEFSEDTGRYLAAEEELVTPYRFGVYDLLVLPPSFPYGGMENACLSFLTPTLLAGDRSLTSVVVHEATHSWFGNGVTHANASHFWLNEGWTTYMERTLQQILNTPAHRDFAFLIGAKSLKDSLVRAEGTPKYQRLVVEFEKGEDPGGAFSRVPYEKGSNFLLHIERVLGGLDVFLPYVRDYVTTYTGKSITTDEWKAHLYGFFETHGGPEKIKALDGIDWNAWLHGEGLQLPVIMDYDTSLAEQAYALAEKWNSSRDLPTAELEFKQTDLEPLSSNQIIVFLDRLATLPPLPHTHISHLDSLYRLSSTSNGELRLRFYELALSGPSPAPESYALGAIQWVCGDDGTGIVKGRMKFCRPLFKAVNRVDAALARDMFAKFGDSFHPIAKQMIKTDIGA</sequence>
<evidence type="ECO:0000256" key="4">
    <source>
        <dbReference type="ARBA" id="ARBA00022670"/>
    </source>
</evidence>
<evidence type="ECO:0000256" key="8">
    <source>
        <dbReference type="ARBA" id="ARBA00023049"/>
    </source>
</evidence>
<evidence type="ECO:0000256" key="3">
    <source>
        <dbReference type="ARBA" id="ARBA00022490"/>
    </source>
</evidence>
<feature type="binding site" evidence="10">
    <location>
        <begin position="131"/>
        <end position="133"/>
    </location>
    <ligand>
        <name>a peptide</name>
        <dbReference type="ChEBI" id="CHEBI:60466"/>
    </ligand>
</feature>
<feature type="active site" description="Proton donor" evidence="9">
    <location>
        <position position="393"/>
    </location>
</feature>
<dbReference type="PANTHER" id="PTHR45726">
    <property type="entry name" value="LEUKOTRIENE A-4 HYDROLASE"/>
    <property type="match status" value="1"/>
</dbReference>
<dbReference type="InterPro" id="IPR038502">
    <property type="entry name" value="M1_LTA-4_hydro/amino_C_sf"/>
</dbReference>
<evidence type="ECO:0000256" key="2">
    <source>
        <dbReference type="ARBA" id="ARBA00010136"/>
    </source>
</evidence>
<dbReference type="InterPro" id="IPR049980">
    <property type="entry name" value="LTA4H_cat"/>
</dbReference>
<dbReference type="GO" id="GO:0004177">
    <property type="term" value="F:aminopeptidase activity"/>
    <property type="evidence" value="ECO:0007669"/>
    <property type="project" value="TreeGrafter"/>
</dbReference>
<dbReference type="GO" id="GO:0008270">
    <property type="term" value="F:zinc ion binding"/>
    <property type="evidence" value="ECO:0007669"/>
    <property type="project" value="InterPro"/>
</dbReference>
<dbReference type="InterPro" id="IPR042097">
    <property type="entry name" value="Aminopeptidase_N-like_N_sf"/>
</dbReference>
<evidence type="ECO:0000256" key="9">
    <source>
        <dbReference type="PIRSR" id="PIRSR634015-1"/>
    </source>
</evidence>
<organism evidence="13 14">
    <name type="scientific">Athelia psychrophila</name>
    <dbReference type="NCBI Taxonomy" id="1759441"/>
    <lineage>
        <taxon>Eukaryota</taxon>
        <taxon>Fungi</taxon>
        <taxon>Dikarya</taxon>
        <taxon>Basidiomycota</taxon>
        <taxon>Agaricomycotina</taxon>
        <taxon>Agaricomycetes</taxon>
        <taxon>Agaricomycetidae</taxon>
        <taxon>Atheliales</taxon>
        <taxon>Atheliaceae</taxon>
        <taxon>Athelia</taxon>
    </lineage>
</organism>
<dbReference type="SUPFAM" id="SSF63737">
    <property type="entry name" value="Leukotriene A4 hydrolase N-terminal domain"/>
    <property type="match status" value="1"/>
</dbReference>
<keyword evidence="7 11" id="KW-0862">Zinc</keyword>
<keyword evidence="5 11" id="KW-0479">Metal-binding</keyword>
<dbReference type="GO" id="GO:0008237">
    <property type="term" value="F:metallopeptidase activity"/>
    <property type="evidence" value="ECO:0007669"/>
    <property type="project" value="UniProtKB-KW"/>
</dbReference>
<feature type="domain" description="Peptidase M1 leukotriene A4 hydrolase/aminopeptidase C-terminal" evidence="12">
    <location>
        <begin position="479"/>
        <end position="633"/>
    </location>
</feature>
<dbReference type="InterPro" id="IPR045357">
    <property type="entry name" value="Aminopeptidase_N-like_N"/>
</dbReference>
<name>A0A166T882_9AGAM</name>
<accession>A0A166T882</accession>
<dbReference type="InterPro" id="IPR014782">
    <property type="entry name" value="Peptidase_M1_dom"/>
</dbReference>
<dbReference type="FunFam" id="3.30.2010.30:FF:000001">
    <property type="entry name" value="Leukotriene A(4) hydrolase"/>
    <property type="match status" value="1"/>
</dbReference>
<evidence type="ECO:0000313" key="13">
    <source>
        <dbReference type="EMBL" id="KZP30323.1"/>
    </source>
</evidence>
<dbReference type="CDD" id="cd09599">
    <property type="entry name" value="M1_LTA4H"/>
    <property type="match status" value="1"/>
</dbReference>
<evidence type="ECO:0000256" key="5">
    <source>
        <dbReference type="ARBA" id="ARBA00022723"/>
    </source>
</evidence>
<dbReference type="SMART" id="SM01263">
    <property type="entry name" value="Leuk-A4-hydro_C"/>
    <property type="match status" value="1"/>
</dbReference>
<dbReference type="GO" id="GO:0005829">
    <property type="term" value="C:cytosol"/>
    <property type="evidence" value="ECO:0007669"/>
    <property type="project" value="TreeGrafter"/>
</dbReference>
<dbReference type="Pfam" id="PF01433">
    <property type="entry name" value="Peptidase_M1"/>
    <property type="match status" value="1"/>
</dbReference>
<comment type="similarity">
    <text evidence="2">Belongs to the peptidase M1 family.</text>
</comment>
<dbReference type="Pfam" id="PF09127">
    <property type="entry name" value="Leuk-A4-hydro_C"/>
    <property type="match status" value="1"/>
</dbReference>
<dbReference type="AlphaFoldDB" id="A0A166T882"/>
<keyword evidence="4" id="KW-0645">Protease</keyword>
<dbReference type="Gene3D" id="1.10.390.10">
    <property type="entry name" value="Neutral Protease Domain 2"/>
    <property type="match status" value="1"/>
</dbReference>
<feature type="binding site" evidence="11">
    <location>
        <position position="327"/>
    </location>
    <ligand>
        <name>Zn(2+)</name>
        <dbReference type="ChEBI" id="CHEBI:29105"/>
        <note>catalytic</note>
    </ligand>
</feature>
<dbReference type="GO" id="GO:0004301">
    <property type="term" value="F:epoxide hydrolase activity"/>
    <property type="evidence" value="ECO:0007669"/>
    <property type="project" value="TreeGrafter"/>
</dbReference>
<comment type="subcellular location">
    <subcellularLocation>
        <location evidence="1">Cytoplasm</location>
    </subcellularLocation>
</comment>
<dbReference type="Pfam" id="PF17900">
    <property type="entry name" value="Peptidase_M1_N"/>
    <property type="match status" value="1"/>
</dbReference>
<feature type="binding site" evidence="11">
    <location>
        <position position="304"/>
    </location>
    <ligand>
        <name>Zn(2+)</name>
        <dbReference type="ChEBI" id="CHEBI:29105"/>
        <note>catalytic</note>
    </ligand>
</feature>